<dbReference type="Proteomes" id="UP001174909">
    <property type="component" value="Unassembled WGS sequence"/>
</dbReference>
<reference evidence="1" key="1">
    <citation type="submission" date="2023-03" db="EMBL/GenBank/DDBJ databases">
        <authorList>
            <person name="Steffen K."/>
            <person name="Cardenas P."/>
        </authorList>
    </citation>
    <scope>NUCLEOTIDE SEQUENCE</scope>
</reference>
<protein>
    <submittedName>
        <fullName evidence="1">Uncharacterized protein</fullName>
    </submittedName>
</protein>
<comment type="caution">
    <text evidence="1">The sequence shown here is derived from an EMBL/GenBank/DDBJ whole genome shotgun (WGS) entry which is preliminary data.</text>
</comment>
<gene>
    <name evidence="1" type="ORF">GBAR_LOCUS9466</name>
</gene>
<accession>A0AA35WI71</accession>
<proteinExistence type="predicted"/>
<name>A0AA35WI71_GEOBA</name>
<evidence type="ECO:0000313" key="2">
    <source>
        <dbReference type="Proteomes" id="UP001174909"/>
    </source>
</evidence>
<organism evidence="1 2">
    <name type="scientific">Geodia barretti</name>
    <name type="common">Barrett's horny sponge</name>
    <dbReference type="NCBI Taxonomy" id="519541"/>
    <lineage>
        <taxon>Eukaryota</taxon>
        <taxon>Metazoa</taxon>
        <taxon>Porifera</taxon>
        <taxon>Demospongiae</taxon>
        <taxon>Heteroscleromorpha</taxon>
        <taxon>Tetractinellida</taxon>
        <taxon>Astrophorina</taxon>
        <taxon>Geodiidae</taxon>
        <taxon>Geodia</taxon>
    </lineage>
</organism>
<dbReference type="AlphaFoldDB" id="A0AA35WI71"/>
<evidence type="ECO:0000313" key="1">
    <source>
        <dbReference type="EMBL" id="CAI8015250.1"/>
    </source>
</evidence>
<sequence>MVYTSADFSEVMGRHMTAVAETVSGDLTYFSNKFIESGFITQTAASNVLSKLGVSNGDKSRELLGLVRQNYDISLKKSVWANKFIGIFSCETAYSDLATLLRKETFPKDQDANS</sequence>
<dbReference type="EMBL" id="CASHTH010001431">
    <property type="protein sequence ID" value="CAI8015250.1"/>
    <property type="molecule type" value="Genomic_DNA"/>
</dbReference>
<keyword evidence="2" id="KW-1185">Reference proteome</keyword>